<reference evidence="2" key="1">
    <citation type="submission" date="2020-05" db="EMBL/GenBank/DDBJ databases">
        <authorList>
            <person name="Chiriac C."/>
            <person name="Salcher M."/>
            <person name="Ghai R."/>
            <person name="Kavagutti S V."/>
        </authorList>
    </citation>
    <scope>NUCLEOTIDE SEQUENCE</scope>
</reference>
<protein>
    <submittedName>
        <fullName evidence="2">Unannotated protein</fullName>
    </submittedName>
</protein>
<dbReference type="EMBL" id="CAFBMK010000270">
    <property type="protein sequence ID" value="CAB4943843.1"/>
    <property type="molecule type" value="Genomic_DNA"/>
</dbReference>
<sequence>MAAPGPARIGRSSVPASRCGGVGPGLPMERVSTGPPPGPRPRASESAVPRPHRTRRRVLVASAVAVAAGAGLAGSTTATGAELLPGITIPGLPTVPTTPAPAPTPSPSPTVPGTPTPTPVEPETPIPGPGGLKAGACATRYVSTRDLTARQRLVATTPSGGMPDGVVTDPVFSRDSRANRFLAYTSTATNIAVPVQAGRRNVFMAIRGGRVSPNANPWSLGSNQIVSVGMGGTAADGDSWGAAIAGSTGRNDRAVTPKVLAFLSTATNLAPGGNPTGTSAFVRPVYGGAVRRLDVPGAATGVAVSGDSSVVYVSTDRGLYVQRGGRTRRLVGGPGITSPSTTLNGRQAAFERSGTIYTVTIDGRTRRIAAGSHPHADGGDPYPGRRGGYVRAISFVRDGGAWRAETIGGPVLLKRFGTTQSRSSTNGGGNAVAFGNGRHACLEVRLLDRTQRRGGYSIPQGACPVGQGTVSDVAVSTRYNYLAFTCTGGGLYLHYVGPK</sequence>
<feature type="region of interest" description="Disordered" evidence="1">
    <location>
        <begin position="1"/>
        <end position="54"/>
    </location>
</feature>
<proteinExistence type="predicted"/>
<dbReference type="SUPFAM" id="SSF69304">
    <property type="entry name" value="Tricorn protease N-terminal domain"/>
    <property type="match status" value="1"/>
</dbReference>
<name>A0A6J7JLD7_9ZZZZ</name>
<dbReference type="AlphaFoldDB" id="A0A6J7JLD7"/>
<evidence type="ECO:0000256" key="1">
    <source>
        <dbReference type="SAM" id="MobiDB-lite"/>
    </source>
</evidence>
<accession>A0A6J7JLD7</accession>
<evidence type="ECO:0000313" key="2">
    <source>
        <dbReference type="EMBL" id="CAB4943843.1"/>
    </source>
</evidence>
<organism evidence="2">
    <name type="scientific">freshwater metagenome</name>
    <dbReference type="NCBI Taxonomy" id="449393"/>
    <lineage>
        <taxon>unclassified sequences</taxon>
        <taxon>metagenomes</taxon>
        <taxon>ecological metagenomes</taxon>
    </lineage>
</organism>
<gene>
    <name evidence="2" type="ORF">UFOPK3564_03108</name>
</gene>
<feature type="region of interest" description="Disordered" evidence="1">
    <location>
        <begin position="90"/>
        <end position="132"/>
    </location>
</feature>
<feature type="compositionally biased region" description="Pro residues" evidence="1">
    <location>
        <begin position="96"/>
        <end position="128"/>
    </location>
</feature>